<feature type="transmembrane region" description="Helical" evidence="6">
    <location>
        <begin position="786"/>
        <end position="811"/>
    </location>
</feature>
<reference evidence="8 9" key="1">
    <citation type="submission" date="2015-12" db="EMBL/GenBank/DDBJ databases">
        <authorList>
            <person name="Shamseldin A."/>
            <person name="Moawad H."/>
            <person name="Abd El-Rahim W.M."/>
            <person name="Sadowsky M.J."/>
        </authorList>
    </citation>
    <scope>NUCLEOTIDE SEQUENCE [LARGE SCALE GENOMIC DNA]</scope>
    <source>
        <strain evidence="8 9">WF1</strain>
    </source>
</reference>
<feature type="transmembrane region" description="Helical" evidence="6">
    <location>
        <begin position="304"/>
        <end position="326"/>
    </location>
</feature>
<dbReference type="PANTHER" id="PTHR30287">
    <property type="entry name" value="MEMBRANE COMPONENT OF PREDICTED ABC SUPERFAMILY METABOLITE UPTAKE TRANSPORTER"/>
    <property type="match status" value="1"/>
</dbReference>
<evidence type="ECO:0000256" key="1">
    <source>
        <dbReference type="ARBA" id="ARBA00004651"/>
    </source>
</evidence>
<evidence type="ECO:0000259" key="7">
    <source>
        <dbReference type="Pfam" id="PF02687"/>
    </source>
</evidence>
<dbReference type="AlphaFoldDB" id="A0A1V8M4M2"/>
<evidence type="ECO:0000313" key="9">
    <source>
        <dbReference type="Proteomes" id="UP000191980"/>
    </source>
</evidence>
<dbReference type="STRING" id="1420851.AU255_00885"/>
<keyword evidence="3 6" id="KW-0812">Transmembrane</keyword>
<name>A0A1V8M4M2_9GAMM</name>
<dbReference type="Pfam" id="PF02687">
    <property type="entry name" value="FtsX"/>
    <property type="match status" value="2"/>
</dbReference>
<evidence type="ECO:0000256" key="6">
    <source>
        <dbReference type="SAM" id="Phobius"/>
    </source>
</evidence>
<feature type="domain" description="ABC3 transporter permease C-terminal" evidence="7">
    <location>
        <begin position="260"/>
        <end position="376"/>
    </location>
</feature>
<feature type="transmembrane region" description="Helical" evidence="6">
    <location>
        <begin position="468"/>
        <end position="487"/>
    </location>
</feature>
<dbReference type="InterPro" id="IPR038766">
    <property type="entry name" value="Membrane_comp_ABC_pdt"/>
</dbReference>
<dbReference type="OrthoDB" id="5292592at2"/>
<keyword evidence="5 6" id="KW-0472">Membrane</keyword>
<keyword evidence="2" id="KW-1003">Cell membrane</keyword>
<dbReference type="GO" id="GO:0005886">
    <property type="term" value="C:plasma membrane"/>
    <property type="evidence" value="ECO:0007669"/>
    <property type="project" value="UniProtKB-SubCell"/>
</dbReference>
<keyword evidence="4 6" id="KW-1133">Transmembrane helix</keyword>
<organism evidence="8 9">
    <name type="scientific">Methyloprofundus sedimenti</name>
    <dbReference type="NCBI Taxonomy" id="1420851"/>
    <lineage>
        <taxon>Bacteria</taxon>
        <taxon>Pseudomonadati</taxon>
        <taxon>Pseudomonadota</taxon>
        <taxon>Gammaproteobacteria</taxon>
        <taxon>Methylococcales</taxon>
        <taxon>Methylococcaceae</taxon>
        <taxon>Methyloprofundus</taxon>
    </lineage>
</organism>
<feature type="transmembrane region" description="Helical" evidence="6">
    <location>
        <begin position="20"/>
        <end position="41"/>
    </location>
</feature>
<dbReference type="Proteomes" id="UP000191980">
    <property type="component" value="Unassembled WGS sequence"/>
</dbReference>
<feature type="transmembrane region" description="Helical" evidence="6">
    <location>
        <begin position="386"/>
        <end position="406"/>
    </location>
</feature>
<feature type="transmembrane region" description="Helical" evidence="6">
    <location>
        <begin position="758"/>
        <end position="780"/>
    </location>
</feature>
<sequence length="827" mass="92494">MNRLLLALRFLHRDSRSGELTLLMFALIIAVGSSTAISLFANRINRTMNFQAAEFLAADLVLTSPDFITHDILAKAESLGLKHSQGTDFSSVLMENDEFLLAAVKAVSANYPLHGYLKIRQDSYAQEQTVYHGPYIGEAWVEARILSALQLKLGDFLRVGEKSLLIAQILTYEPDKQGDLYSLSPRVMINAGDLAETRVLQPGSHVHHFYQFAGDEAGILKFKRWLKPQLGVSQRIMDVYEDRPKLGSALEKAERYLGLSSIVVILISGVAIAMATRRYSERHFNSSAILRCLGYKQNDVLQLFLWQFAFIGLCASSIGCLVGWVTQEFLLHTLRELLPAKIAAPSLLAFLFGIIMGVVVLFGFALPPLLRLKQVSPLRILRRDLVPLPSSAWLVYGLAITLLLVLITQYTEDMQMTLIIIGACALSLLIIAGLVYLILSTSRYLLAYVNLTWRFGLQGLSKNKHTNIVQILAFSMTLLAIILSFTVRSDLINDWQKQLADDAPNHFALNVFADQKDGLELELKQQGVKVSKFYPVVRGRLVEINSQPVQQIVTKDSTGERAIHRDLSLTWSQAVAKDNRIVAGQWPEKRKPGLVSIEQKLAENLKVNIGDTLTFSIGSQQVKAEVDSIRKVDWDTMKPNFYMMFSPGSIDQFAHTYITSFYLSASKKDLLNQLLKHYPAMTVLDVDLLLQQINRILSQLTAAINYLLYFALAAGFLVLFAAVQTTLDSRIYTGVLMRTLGAKRSFFQKIQWIEFSALGLIAGILAVLMSQLVIYALYYWVLKLDFTINLTLCLTVPVASALLIGLAGFWGTRSVVNQSPMQVLREL</sequence>
<feature type="transmembrane region" description="Helical" evidence="6">
    <location>
        <begin position="256"/>
        <end position="276"/>
    </location>
</feature>
<protein>
    <submittedName>
        <fullName evidence="8">ABC transporter permease</fullName>
    </submittedName>
</protein>
<proteinExistence type="predicted"/>
<dbReference type="PANTHER" id="PTHR30287:SF1">
    <property type="entry name" value="INNER MEMBRANE PROTEIN"/>
    <property type="match status" value="1"/>
</dbReference>
<dbReference type="EMBL" id="LPUF01000001">
    <property type="protein sequence ID" value="OQK16494.1"/>
    <property type="molecule type" value="Genomic_DNA"/>
</dbReference>
<feature type="transmembrane region" description="Helical" evidence="6">
    <location>
        <begin position="418"/>
        <end position="439"/>
    </location>
</feature>
<accession>A0A1V8M4M2</accession>
<comment type="caution">
    <text evidence="8">The sequence shown here is derived from an EMBL/GenBank/DDBJ whole genome shotgun (WGS) entry which is preliminary data.</text>
</comment>
<feature type="domain" description="ABC3 transporter permease C-terminal" evidence="7">
    <location>
        <begin position="707"/>
        <end position="820"/>
    </location>
</feature>
<keyword evidence="9" id="KW-1185">Reference proteome</keyword>
<evidence type="ECO:0000256" key="4">
    <source>
        <dbReference type="ARBA" id="ARBA00022989"/>
    </source>
</evidence>
<evidence type="ECO:0000256" key="2">
    <source>
        <dbReference type="ARBA" id="ARBA00022475"/>
    </source>
</evidence>
<evidence type="ECO:0000256" key="3">
    <source>
        <dbReference type="ARBA" id="ARBA00022692"/>
    </source>
</evidence>
<evidence type="ECO:0000313" key="8">
    <source>
        <dbReference type="EMBL" id="OQK16494.1"/>
    </source>
</evidence>
<evidence type="ECO:0000256" key="5">
    <source>
        <dbReference type="ARBA" id="ARBA00023136"/>
    </source>
</evidence>
<gene>
    <name evidence="8" type="ORF">AU255_00885</name>
</gene>
<feature type="transmembrane region" description="Helical" evidence="6">
    <location>
        <begin position="347"/>
        <end position="366"/>
    </location>
</feature>
<dbReference type="RefSeq" id="WP_080521123.1">
    <property type="nucleotide sequence ID" value="NZ_LPUF01000001.1"/>
</dbReference>
<comment type="subcellular location">
    <subcellularLocation>
        <location evidence="1">Cell membrane</location>
        <topology evidence="1">Multi-pass membrane protein</topology>
    </subcellularLocation>
</comment>
<feature type="transmembrane region" description="Helical" evidence="6">
    <location>
        <begin position="703"/>
        <end position="723"/>
    </location>
</feature>
<dbReference type="InterPro" id="IPR003838">
    <property type="entry name" value="ABC3_permease_C"/>
</dbReference>